<name>A0AA41Q1E2_9ACTN</name>
<dbReference type="Proteomes" id="UP001165378">
    <property type="component" value="Unassembled WGS sequence"/>
</dbReference>
<gene>
    <name evidence="1" type="ORF">LZ495_19660</name>
</gene>
<dbReference type="Gene3D" id="2.50.20.20">
    <property type="match status" value="1"/>
</dbReference>
<sequence length="242" mass="25275">MVAALAIALGVAGCGTQATGGGSGDFAAAALSQAKQQVMDASTVRVVMRISDGTGMGVPGEVTGEGVLDMVQLSGRLTYHYAFNGTSVEALIRPEAVYYRLPQPQDGKTWVTVEGITGDALFQGMDREALSASLSGFSTMSEDKSAAGGNGERRLVQTITLDELRDSTGVAQEGTLADKLLGAMDVTSMTAELWVTTDRKISRMSIKYGDKMTIEMSDFGVALGDVTPPPADQVLVKQAPKA</sequence>
<accession>A0AA41Q1E2</accession>
<evidence type="ECO:0000313" key="2">
    <source>
        <dbReference type="Proteomes" id="UP001165378"/>
    </source>
</evidence>
<organism evidence="1 2">
    <name type="scientific">Yinghuangia soli</name>
    <dbReference type="NCBI Taxonomy" id="2908204"/>
    <lineage>
        <taxon>Bacteria</taxon>
        <taxon>Bacillati</taxon>
        <taxon>Actinomycetota</taxon>
        <taxon>Actinomycetes</taxon>
        <taxon>Kitasatosporales</taxon>
        <taxon>Streptomycetaceae</taxon>
        <taxon>Yinghuangia</taxon>
    </lineage>
</organism>
<evidence type="ECO:0008006" key="3">
    <source>
        <dbReference type="Google" id="ProtNLM"/>
    </source>
</evidence>
<dbReference type="EMBL" id="JAKFHA010000011">
    <property type="protein sequence ID" value="MCF2529417.1"/>
    <property type="molecule type" value="Genomic_DNA"/>
</dbReference>
<keyword evidence="2" id="KW-1185">Reference proteome</keyword>
<dbReference type="RefSeq" id="WP_235053719.1">
    <property type="nucleotide sequence ID" value="NZ_JAKFHA010000011.1"/>
</dbReference>
<comment type="caution">
    <text evidence="1">The sequence shown here is derived from an EMBL/GenBank/DDBJ whole genome shotgun (WGS) entry which is preliminary data.</text>
</comment>
<protein>
    <recommendedName>
        <fullName evidence="3">LppX_LprAFG lipoprotein</fullName>
    </recommendedName>
</protein>
<proteinExistence type="predicted"/>
<dbReference type="AlphaFoldDB" id="A0AA41Q1E2"/>
<evidence type="ECO:0000313" key="1">
    <source>
        <dbReference type="EMBL" id="MCF2529417.1"/>
    </source>
</evidence>
<reference evidence="1" key="1">
    <citation type="submission" date="2022-01" db="EMBL/GenBank/DDBJ databases">
        <title>Genome-Based Taxonomic Classification of the Phylum Actinobacteria.</title>
        <authorList>
            <person name="Gao Y."/>
        </authorList>
    </citation>
    <scope>NUCLEOTIDE SEQUENCE</scope>
    <source>
        <strain evidence="1">KLBMP 8922</strain>
    </source>
</reference>